<dbReference type="InterPro" id="IPR015424">
    <property type="entry name" value="PyrdxlP-dep_Trfase"/>
</dbReference>
<dbReference type="Gene3D" id="3.40.640.10">
    <property type="entry name" value="Type I PLP-dependent aspartate aminotransferase-like (Major domain)"/>
    <property type="match status" value="1"/>
</dbReference>
<name>A0A1I6X409_9ACTN</name>
<evidence type="ECO:0000313" key="3">
    <source>
        <dbReference type="Proteomes" id="UP000199546"/>
    </source>
</evidence>
<feature type="domain" description="Aminotransferase class V" evidence="1">
    <location>
        <begin position="36"/>
        <end position="405"/>
    </location>
</feature>
<evidence type="ECO:0000259" key="1">
    <source>
        <dbReference type="Pfam" id="PF00266"/>
    </source>
</evidence>
<evidence type="ECO:0000313" key="2">
    <source>
        <dbReference type="EMBL" id="SFT33125.1"/>
    </source>
</evidence>
<gene>
    <name evidence="2" type="ORF">SAMN05660657_00094</name>
</gene>
<reference evidence="3" key="1">
    <citation type="submission" date="2016-10" db="EMBL/GenBank/DDBJ databases">
        <authorList>
            <person name="Varghese N."/>
            <person name="Submissions S."/>
        </authorList>
    </citation>
    <scope>NUCLEOTIDE SEQUENCE [LARGE SCALE GENOMIC DNA]</scope>
    <source>
        <strain evidence="3">DSM 46136</strain>
    </source>
</reference>
<dbReference type="NCBIfam" id="TIGR01976">
    <property type="entry name" value="am_tr_V_VC1184"/>
    <property type="match status" value="1"/>
</dbReference>
<dbReference type="PANTHER" id="PTHR43586">
    <property type="entry name" value="CYSTEINE DESULFURASE"/>
    <property type="match status" value="1"/>
</dbReference>
<dbReference type="AlphaFoldDB" id="A0A1I6X409"/>
<dbReference type="SUPFAM" id="SSF53383">
    <property type="entry name" value="PLP-dependent transferases"/>
    <property type="match status" value="1"/>
</dbReference>
<keyword evidence="3" id="KW-1185">Reference proteome</keyword>
<dbReference type="InterPro" id="IPR015421">
    <property type="entry name" value="PyrdxlP-dep_Trfase_major"/>
</dbReference>
<dbReference type="STRING" id="1296565.SAMN05660657_00094"/>
<dbReference type="Proteomes" id="UP000199546">
    <property type="component" value="Unassembled WGS sequence"/>
</dbReference>
<dbReference type="Gene3D" id="3.90.1150.10">
    <property type="entry name" value="Aspartate Aminotransferase, domain 1"/>
    <property type="match status" value="1"/>
</dbReference>
<dbReference type="InterPro" id="IPR015422">
    <property type="entry name" value="PyrdxlP-dep_Trfase_small"/>
</dbReference>
<proteinExistence type="predicted"/>
<dbReference type="EMBL" id="FPBA01000001">
    <property type="protein sequence ID" value="SFT33125.1"/>
    <property type="molecule type" value="Genomic_DNA"/>
</dbReference>
<organism evidence="2 3">
    <name type="scientific">Geodermatophilus amargosae</name>
    <dbReference type="NCBI Taxonomy" id="1296565"/>
    <lineage>
        <taxon>Bacteria</taxon>
        <taxon>Bacillati</taxon>
        <taxon>Actinomycetota</taxon>
        <taxon>Actinomycetes</taxon>
        <taxon>Geodermatophilales</taxon>
        <taxon>Geodermatophilaceae</taxon>
        <taxon>Geodermatophilus</taxon>
    </lineage>
</organism>
<dbReference type="InterPro" id="IPR000192">
    <property type="entry name" value="Aminotrans_V_dom"/>
</dbReference>
<dbReference type="InterPro" id="IPR011340">
    <property type="entry name" value="Cys_dSase-rel"/>
</dbReference>
<dbReference type="Pfam" id="PF00266">
    <property type="entry name" value="Aminotran_5"/>
    <property type="match status" value="1"/>
</dbReference>
<dbReference type="PANTHER" id="PTHR43586:SF21">
    <property type="entry name" value="PYRIDOXAL PHOSPHATE (PLP)-DEPENDENT ASPARTATE AMINOTRANSFERASE SUPERFAMILY"/>
    <property type="match status" value="1"/>
</dbReference>
<protein>
    <submittedName>
        <fullName evidence="2">Cysteine desulfurase family protein, VC1184 subfamily</fullName>
    </submittedName>
</protein>
<sequence>MTVPTRVARMHPGEPRLDVARVRGLFPGLSDGFVHTDAPAGTLTPESVVHAVSSAMRVPVANRGGVFPSSARTEGLVAAARSAVADLVGGVSTGVVLGPNTTTLVYAVARALSRTWRYGDEVVVSRLDHDANIRPWVQLAEQVGAVVRWAEVDIETGELPTWQYDELINPRTRLVAVTAASNAIGTRPDVASIAARAHAVGALVFVDAVQAAPHVFLDRTALGADFVAVSAYTWCGPHVGAVVADPALLSELEPDRLLPAPDRVPDRFETGTPPFELYAGVTAAVDHLAGLCDDATGSRRDRLRTSMSAVAAYEGGLFDWLDQALRAMRHVQVVGFPEHTTPTMSFTVPGMRPRQVAAELSRRGICAWDGDFYARELFDALGVNELGGAVRLGLAHYNTAEEVGYVIDSVAALRGALL</sequence>
<accession>A0A1I6X409</accession>